<sequence length="85" mass="9706">MLLIDYRDEDVDEFQKKEKLLIKSQSAVTLPGDFDLEDRQYLPCRVLQVIKTCIISTLVPGKLGEVIRGSALDILYTMLSKFSKL</sequence>
<dbReference type="AlphaFoldDB" id="A0A067E819"/>
<accession>A0A067E819</accession>
<evidence type="ECO:0000313" key="2">
    <source>
        <dbReference type="Proteomes" id="UP000027120"/>
    </source>
</evidence>
<organism evidence="1 2">
    <name type="scientific">Citrus sinensis</name>
    <name type="common">Sweet orange</name>
    <name type="synonym">Citrus aurantium var. sinensis</name>
    <dbReference type="NCBI Taxonomy" id="2711"/>
    <lineage>
        <taxon>Eukaryota</taxon>
        <taxon>Viridiplantae</taxon>
        <taxon>Streptophyta</taxon>
        <taxon>Embryophyta</taxon>
        <taxon>Tracheophyta</taxon>
        <taxon>Spermatophyta</taxon>
        <taxon>Magnoliopsida</taxon>
        <taxon>eudicotyledons</taxon>
        <taxon>Gunneridae</taxon>
        <taxon>Pentapetalae</taxon>
        <taxon>rosids</taxon>
        <taxon>malvids</taxon>
        <taxon>Sapindales</taxon>
        <taxon>Rutaceae</taxon>
        <taxon>Aurantioideae</taxon>
        <taxon>Citrus</taxon>
    </lineage>
</organism>
<keyword evidence="2" id="KW-1185">Reference proteome</keyword>
<proteinExistence type="predicted"/>
<dbReference type="EMBL" id="KK785093">
    <property type="protein sequence ID" value="KDO50025.1"/>
    <property type="molecule type" value="Genomic_DNA"/>
</dbReference>
<gene>
    <name evidence="1" type="ORF">CISIN_1g045832mg</name>
</gene>
<dbReference type="Proteomes" id="UP000027120">
    <property type="component" value="Unassembled WGS sequence"/>
</dbReference>
<reference evidence="1 2" key="1">
    <citation type="submission" date="2014-04" db="EMBL/GenBank/DDBJ databases">
        <authorList>
            <consortium name="International Citrus Genome Consortium"/>
            <person name="Gmitter F."/>
            <person name="Chen C."/>
            <person name="Farmerie W."/>
            <person name="Harkins T."/>
            <person name="Desany B."/>
            <person name="Mohiuddin M."/>
            <person name="Kodira C."/>
            <person name="Borodovsky M."/>
            <person name="Lomsadze A."/>
            <person name="Burns P."/>
            <person name="Jenkins J."/>
            <person name="Prochnik S."/>
            <person name="Shu S."/>
            <person name="Chapman J."/>
            <person name="Pitluck S."/>
            <person name="Schmutz J."/>
            <person name="Rokhsar D."/>
        </authorList>
    </citation>
    <scope>NUCLEOTIDE SEQUENCE</scope>
</reference>
<protein>
    <submittedName>
        <fullName evidence="1">Uncharacterized protein</fullName>
    </submittedName>
</protein>
<name>A0A067E819_CITSI</name>
<evidence type="ECO:0000313" key="1">
    <source>
        <dbReference type="EMBL" id="KDO50025.1"/>
    </source>
</evidence>